<dbReference type="OrthoDB" id="9789605at2"/>
<dbReference type="Pfam" id="PF13508">
    <property type="entry name" value="Acetyltransf_7"/>
    <property type="match status" value="1"/>
</dbReference>
<dbReference type="AlphaFoldDB" id="A0A2V4KJ15"/>
<feature type="domain" description="N-acetyltransferase" evidence="3">
    <location>
        <begin position="9"/>
        <end position="151"/>
    </location>
</feature>
<dbReference type="InterPro" id="IPR000182">
    <property type="entry name" value="GNAT_dom"/>
</dbReference>
<dbReference type="PANTHER" id="PTHR43800">
    <property type="entry name" value="PEPTIDYL-LYSINE N-ACETYLTRANSFERASE YJAB"/>
    <property type="match status" value="1"/>
</dbReference>
<organism evidence="4 5">
    <name type="scientific">Aquipseudomonas alcaligenes</name>
    <name type="common">Pseudomonas alcaligenes</name>
    <dbReference type="NCBI Taxonomy" id="43263"/>
    <lineage>
        <taxon>Bacteria</taxon>
        <taxon>Pseudomonadati</taxon>
        <taxon>Pseudomonadota</taxon>
        <taxon>Gammaproteobacteria</taxon>
        <taxon>Pseudomonadales</taxon>
        <taxon>Pseudomonadaceae</taxon>
        <taxon>Aquipseudomonas</taxon>
    </lineage>
</organism>
<dbReference type="PANTHER" id="PTHR43800:SF1">
    <property type="entry name" value="PEPTIDYL-LYSINE N-ACETYLTRANSFERASE YJAB"/>
    <property type="match status" value="1"/>
</dbReference>
<proteinExistence type="predicted"/>
<keyword evidence="2" id="KW-0012">Acyltransferase</keyword>
<dbReference type="EMBL" id="QJRX01000011">
    <property type="protein sequence ID" value="PYC20228.1"/>
    <property type="molecule type" value="Genomic_DNA"/>
</dbReference>
<dbReference type="PROSITE" id="PS51186">
    <property type="entry name" value="GNAT"/>
    <property type="match status" value="1"/>
</dbReference>
<sequence>MLERPMDAVEVVQFAPEDLEVCLGLWAEAVAITYAFLSDEAIQHQRKVVARLSGVDTYIARVRGLVVGFVSINNFSLLGLFVTPAFQRRGIGKALVEHVAQCAPRLSVVVYQSNIGALAFYRKLGFDMTDVRNMDGDGFPYPVFEMRRGIWDA</sequence>
<dbReference type="GO" id="GO:0016747">
    <property type="term" value="F:acyltransferase activity, transferring groups other than amino-acyl groups"/>
    <property type="evidence" value="ECO:0007669"/>
    <property type="project" value="InterPro"/>
</dbReference>
<accession>A0A2V4KJ15</accession>
<reference evidence="4 5" key="1">
    <citation type="submission" date="2018-06" db="EMBL/GenBank/DDBJ databases">
        <title>Pseudomonas diversity within urban Lake Michigan freshwaters.</title>
        <authorList>
            <person name="Batrich M."/>
            <person name="Hatzopoulos T."/>
            <person name="Putonti C."/>
        </authorList>
    </citation>
    <scope>NUCLEOTIDE SEQUENCE [LARGE SCALE GENOMIC DNA]</scope>
    <source>
        <strain evidence="4 5">MB-090714</strain>
    </source>
</reference>
<gene>
    <name evidence="4" type="ORF">DMO17_18700</name>
</gene>
<evidence type="ECO:0000259" key="3">
    <source>
        <dbReference type="PROSITE" id="PS51186"/>
    </source>
</evidence>
<dbReference type="Gene3D" id="3.40.630.30">
    <property type="match status" value="1"/>
</dbReference>
<protein>
    <recommendedName>
        <fullName evidence="3">N-acetyltransferase domain-containing protein</fullName>
    </recommendedName>
</protein>
<evidence type="ECO:0000256" key="2">
    <source>
        <dbReference type="ARBA" id="ARBA00023315"/>
    </source>
</evidence>
<evidence type="ECO:0000313" key="4">
    <source>
        <dbReference type="EMBL" id="PYC20228.1"/>
    </source>
</evidence>
<dbReference type="Proteomes" id="UP000248146">
    <property type="component" value="Unassembled WGS sequence"/>
</dbReference>
<comment type="caution">
    <text evidence="4">The sequence shown here is derived from an EMBL/GenBank/DDBJ whole genome shotgun (WGS) entry which is preliminary data.</text>
</comment>
<keyword evidence="1" id="KW-0808">Transferase</keyword>
<dbReference type="SUPFAM" id="SSF55729">
    <property type="entry name" value="Acyl-CoA N-acyltransferases (Nat)"/>
    <property type="match status" value="1"/>
</dbReference>
<name>A0A2V4KJ15_AQUAC</name>
<evidence type="ECO:0000313" key="5">
    <source>
        <dbReference type="Proteomes" id="UP000248146"/>
    </source>
</evidence>
<dbReference type="CDD" id="cd04301">
    <property type="entry name" value="NAT_SF"/>
    <property type="match status" value="1"/>
</dbReference>
<dbReference type="InterPro" id="IPR016181">
    <property type="entry name" value="Acyl_CoA_acyltransferase"/>
</dbReference>
<evidence type="ECO:0000256" key="1">
    <source>
        <dbReference type="ARBA" id="ARBA00022679"/>
    </source>
</evidence>